<evidence type="ECO:0000313" key="10">
    <source>
        <dbReference type="Proteomes" id="UP000292052"/>
    </source>
</evidence>
<dbReference type="GO" id="GO:0005789">
    <property type="term" value="C:endoplasmic reticulum membrane"/>
    <property type="evidence" value="ECO:0007669"/>
    <property type="project" value="TreeGrafter"/>
</dbReference>
<dbReference type="Proteomes" id="UP000292052">
    <property type="component" value="Unassembled WGS sequence"/>
</dbReference>
<evidence type="ECO:0000256" key="1">
    <source>
        <dbReference type="ARBA" id="ARBA00004127"/>
    </source>
</evidence>
<evidence type="ECO:0000256" key="2">
    <source>
        <dbReference type="ARBA" id="ARBA00006387"/>
    </source>
</evidence>
<feature type="transmembrane region" description="Helical" evidence="8">
    <location>
        <begin position="12"/>
        <end position="30"/>
    </location>
</feature>
<dbReference type="Pfam" id="PF04080">
    <property type="entry name" value="Per1"/>
    <property type="match status" value="1"/>
</dbReference>
<dbReference type="OrthoDB" id="419770at2759"/>
<evidence type="ECO:0000256" key="8">
    <source>
        <dbReference type="RuleBase" id="RU365066"/>
    </source>
</evidence>
<name>A0A482WB27_ASBVE</name>
<feature type="non-terminal residue" evidence="9">
    <location>
        <position position="90"/>
    </location>
</feature>
<gene>
    <name evidence="9" type="ORF">BDFB_004919</name>
</gene>
<organism evidence="9 10">
    <name type="scientific">Asbolus verrucosus</name>
    <name type="common">Desert ironclad beetle</name>
    <dbReference type="NCBI Taxonomy" id="1661398"/>
    <lineage>
        <taxon>Eukaryota</taxon>
        <taxon>Metazoa</taxon>
        <taxon>Ecdysozoa</taxon>
        <taxon>Arthropoda</taxon>
        <taxon>Hexapoda</taxon>
        <taxon>Insecta</taxon>
        <taxon>Pterygota</taxon>
        <taxon>Neoptera</taxon>
        <taxon>Endopterygota</taxon>
        <taxon>Coleoptera</taxon>
        <taxon>Polyphaga</taxon>
        <taxon>Cucujiformia</taxon>
        <taxon>Tenebrionidae</taxon>
        <taxon>Pimeliinae</taxon>
        <taxon>Asbolus</taxon>
    </lineage>
</organism>
<evidence type="ECO:0000256" key="7">
    <source>
        <dbReference type="ARBA" id="ARBA00023136"/>
    </source>
</evidence>
<evidence type="ECO:0000256" key="6">
    <source>
        <dbReference type="ARBA" id="ARBA00022989"/>
    </source>
</evidence>
<accession>A0A482WB27</accession>
<sequence length="90" mass="10610">MGRFDYGYNMQLNIIIGTFTAICWFGWCTYNRIRQPYVWKCAVFVALAGIVMLLEIIDRPPIFWVFDCHSLWHLSTAPLTCLFYSFVIDD</sequence>
<keyword evidence="10" id="KW-1185">Reference proteome</keyword>
<dbReference type="InterPro" id="IPR007217">
    <property type="entry name" value="Per1-like"/>
</dbReference>
<comment type="similarity">
    <text evidence="2 8">Belongs to the PGAP3 family.</text>
</comment>
<reference evidence="9 10" key="1">
    <citation type="submission" date="2017-03" db="EMBL/GenBank/DDBJ databases">
        <title>Genome of the blue death feigning beetle - Asbolus verrucosus.</title>
        <authorList>
            <person name="Rider S.D."/>
        </authorList>
    </citation>
    <scope>NUCLEOTIDE SEQUENCE [LARGE SCALE GENOMIC DNA]</scope>
    <source>
        <strain evidence="9">Butters</strain>
        <tissue evidence="9">Head and leg muscle</tissue>
    </source>
</reference>
<keyword evidence="5" id="KW-0732">Signal</keyword>
<comment type="caution">
    <text evidence="9">The sequence shown here is derived from an EMBL/GenBank/DDBJ whole genome shotgun (WGS) entry which is preliminary data.</text>
</comment>
<dbReference type="GO" id="GO:0000139">
    <property type="term" value="C:Golgi membrane"/>
    <property type="evidence" value="ECO:0007669"/>
    <property type="project" value="UniProtKB-SubCell"/>
</dbReference>
<feature type="transmembrane region" description="Helical" evidence="8">
    <location>
        <begin position="37"/>
        <end position="57"/>
    </location>
</feature>
<keyword evidence="3 8" id="KW-0337">GPI-anchor biosynthesis</keyword>
<comment type="function">
    <text evidence="8">Involved in the lipid remodeling steps of GPI-anchor maturation.</text>
</comment>
<comment type="subcellular location">
    <subcellularLocation>
        <location evidence="1">Endomembrane system</location>
        <topology evidence="1">Multi-pass membrane protein</topology>
    </subcellularLocation>
    <subcellularLocation>
        <location evidence="8">Golgi apparatus membrane</location>
        <topology evidence="8">Multi-pass membrane protein</topology>
    </subcellularLocation>
</comment>
<evidence type="ECO:0000256" key="5">
    <source>
        <dbReference type="ARBA" id="ARBA00022729"/>
    </source>
</evidence>
<feature type="transmembrane region" description="Helical" evidence="8">
    <location>
        <begin position="69"/>
        <end position="88"/>
    </location>
</feature>
<keyword evidence="6 8" id="KW-1133">Transmembrane helix</keyword>
<dbReference type="PANTHER" id="PTHR13148:SF0">
    <property type="entry name" value="POST-GPI ATTACHMENT TO PROTEINS FACTOR 3"/>
    <property type="match status" value="1"/>
</dbReference>
<keyword evidence="8" id="KW-0333">Golgi apparatus</keyword>
<keyword evidence="7 8" id="KW-0472">Membrane</keyword>
<evidence type="ECO:0000256" key="4">
    <source>
        <dbReference type="ARBA" id="ARBA00022692"/>
    </source>
</evidence>
<evidence type="ECO:0000256" key="3">
    <source>
        <dbReference type="ARBA" id="ARBA00022502"/>
    </source>
</evidence>
<dbReference type="PANTHER" id="PTHR13148">
    <property type="entry name" value="PER1-RELATED"/>
    <property type="match status" value="1"/>
</dbReference>
<proteinExistence type="inferred from homology"/>
<dbReference type="AlphaFoldDB" id="A0A482WB27"/>
<dbReference type="STRING" id="1661398.A0A482WB27"/>
<protein>
    <recommendedName>
        <fullName evidence="8">Post-GPI attachment to proteins factor 3</fullName>
    </recommendedName>
</protein>
<evidence type="ECO:0000313" key="9">
    <source>
        <dbReference type="EMBL" id="RZC42421.1"/>
    </source>
</evidence>
<dbReference type="GO" id="GO:0006506">
    <property type="term" value="P:GPI anchor biosynthetic process"/>
    <property type="evidence" value="ECO:0007669"/>
    <property type="project" value="UniProtKB-KW"/>
</dbReference>
<dbReference type="GO" id="GO:0016788">
    <property type="term" value="F:hydrolase activity, acting on ester bonds"/>
    <property type="evidence" value="ECO:0007669"/>
    <property type="project" value="TreeGrafter"/>
</dbReference>
<dbReference type="EMBL" id="QDEB01008122">
    <property type="protein sequence ID" value="RZC42421.1"/>
    <property type="molecule type" value="Genomic_DNA"/>
</dbReference>
<comment type="caution">
    <text evidence="8">Lacks conserved residue(s) required for the propagation of feature annotation.</text>
</comment>
<keyword evidence="4 8" id="KW-0812">Transmembrane</keyword>